<dbReference type="AlphaFoldDB" id="A0A1M6PV76"/>
<accession>A0A1M6PV76</accession>
<proteinExistence type="predicted"/>
<keyword evidence="2" id="KW-1185">Reference proteome</keyword>
<gene>
    <name evidence="1" type="ORF">SAMN02745181_3312</name>
</gene>
<dbReference type="Pfam" id="PF01791">
    <property type="entry name" value="DeoC"/>
    <property type="match status" value="1"/>
</dbReference>
<evidence type="ECO:0000313" key="2">
    <source>
        <dbReference type="Proteomes" id="UP000184510"/>
    </source>
</evidence>
<dbReference type="FunCoup" id="A0A1M6PV76">
    <property type="interactions" value="20"/>
</dbReference>
<dbReference type="EMBL" id="FQYR01000005">
    <property type="protein sequence ID" value="SHK11883.1"/>
    <property type="molecule type" value="Genomic_DNA"/>
</dbReference>
<dbReference type="NCBIfam" id="NF006081">
    <property type="entry name" value="PRK08227.1"/>
    <property type="match status" value="1"/>
</dbReference>
<dbReference type="PANTHER" id="PTHR47916">
    <property type="entry name" value="FRUCTOSE-BISPHOSPHATE ALDOLASE CLASS 1"/>
    <property type="match status" value="1"/>
</dbReference>
<sequence length="293" mass="31587">MADTDDIREGNNFGLGIAAESKSFYLKGMDGMDWGLKNRMARIFNRKSGRTVMLAFDHGFLMGPTSGLERIDLNIAPLAEHADCLMGTRGMIRTSIPADNTKPVCLRTDTGTTILTEMNHNVLIDEVEAVSMNVSAMAAMISVGEATTEHKTIANFSKLVDIGMKYSIPVMGVTAVGKDMARDARYFGMASRVCAENGASIVKTYYTEGFEKVVACTPVPVVIAGGKKLPELEALELCYNAIQCGAAGVDMGRNVFQSENPLAMIKAVAGVVHDDLKPTEALELYNDLSNEAK</sequence>
<dbReference type="Gene3D" id="3.20.20.70">
    <property type="entry name" value="Aldolase class I"/>
    <property type="match status" value="1"/>
</dbReference>
<protein>
    <submittedName>
        <fullName evidence="1">Putative autoinducer-2 (AI-2) aldolase</fullName>
    </submittedName>
</protein>
<dbReference type="InParanoid" id="A0A1M6PV76"/>
<dbReference type="STRING" id="1123071.SAMN02745181_3312"/>
<name>A0A1M6PV76_9BACT</name>
<evidence type="ECO:0000313" key="1">
    <source>
        <dbReference type="EMBL" id="SHK11883.1"/>
    </source>
</evidence>
<dbReference type="SMART" id="SM01133">
    <property type="entry name" value="DeoC"/>
    <property type="match status" value="1"/>
</dbReference>
<organism evidence="1 2">
    <name type="scientific">Rubritalea squalenifaciens DSM 18772</name>
    <dbReference type="NCBI Taxonomy" id="1123071"/>
    <lineage>
        <taxon>Bacteria</taxon>
        <taxon>Pseudomonadati</taxon>
        <taxon>Verrucomicrobiota</taxon>
        <taxon>Verrucomicrobiia</taxon>
        <taxon>Verrucomicrobiales</taxon>
        <taxon>Rubritaleaceae</taxon>
        <taxon>Rubritalea</taxon>
    </lineage>
</organism>
<dbReference type="InterPro" id="IPR002915">
    <property type="entry name" value="DeoC/FbaB/LacD_aldolase"/>
</dbReference>
<dbReference type="GO" id="GO:0004332">
    <property type="term" value="F:fructose-bisphosphate aldolase activity"/>
    <property type="evidence" value="ECO:0007669"/>
    <property type="project" value="InterPro"/>
</dbReference>
<dbReference type="Proteomes" id="UP000184510">
    <property type="component" value="Unassembled WGS sequence"/>
</dbReference>
<dbReference type="InterPro" id="IPR050456">
    <property type="entry name" value="DeoC/FbaB_aldolase"/>
</dbReference>
<dbReference type="InterPro" id="IPR041720">
    <property type="entry name" value="FbaB-like"/>
</dbReference>
<reference evidence="1 2" key="1">
    <citation type="submission" date="2016-11" db="EMBL/GenBank/DDBJ databases">
        <authorList>
            <person name="Jaros S."/>
            <person name="Januszkiewicz K."/>
            <person name="Wedrychowicz H."/>
        </authorList>
    </citation>
    <scope>NUCLEOTIDE SEQUENCE [LARGE SCALE GENOMIC DNA]</scope>
    <source>
        <strain evidence="1 2">DSM 18772</strain>
    </source>
</reference>
<dbReference type="RefSeq" id="WP_143184852.1">
    <property type="nucleotide sequence ID" value="NZ_FQYR01000005.1"/>
</dbReference>
<dbReference type="PANTHER" id="PTHR47916:SF1">
    <property type="entry name" value="3-HYDROXY-5-PHOSPHONOOXYPENTANE-2,4-DIONE THIOLASE"/>
    <property type="match status" value="1"/>
</dbReference>
<dbReference type="PIRSF" id="PIRSF038992">
    <property type="entry name" value="Aldolase_Ia"/>
    <property type="match status" value="1"/>
</dbReference>
<dbReference type="InterPro" id="IPR013785">
    <property type="entry name" value="Aldolase_TIM"/>
</dbReference>
<dbReference type="SUPFAM" id="SSF51569">
    <property type="entry name" value="Aldolase"/>
    <property type="match status" value="1"/>
</dbReference>
<dbReference type="OrthoDB" id="5915071at2"/>